<evidence type="ECO:0000256" key="1">
    <source>
        <dbReference type="ARBA" id="ARBA00004251"/>
    </source>
</evidence>
<evidence type="ECO:0000256" key="3">
    <source>
        <dbReference type="ARBA" id="ARBA00022475"/>
    </source>
</evidence>
<comment type="subcellular location">
    <subcellularLocation>
        <location evidence="1">Cell membrane</location>
        <topology evidence="1">Single-pass type I membrane protein</topology>
    </subcellularLocation>
</comment>
<keyword evidence="6" id="KW-0732">Signal</keyword>
<name>A0A2C9V5U3_MANES</name>
<accession>A0A2C9V5U3</accession>
<dbReference type="PANTHER" id="PTHR48063">
    <property type="entry name" value="LRR RECEPTOR-LIKE KINASE"/>
    <property type="match status" value="1"/>
</dbReference>
<dbReference type="STRING" id="3983.A0A2C9V5U3"/>
<evidence type="ECO:0000256" key="12">
    <source>
        <dbReference type="SAM" id="Phobius"/>
    </source>
</evidence>
<evidence type="ECO:0000313" key="15">
    <source>
        <dbReference type="EMBL" id="OAY39870.1"/>
    </source>
</evidence>
<protein>
    <submittedName>
        <fullName evidence="15">Uncharacterized protein</fullName>
    </submittedName>
</protein>
<evidence type="ECO:0000256" key="9">
    <source>
        <dbReference type="ARBA" id="ARBA00023136"/>
    </source>
</evidence>
<keyword evidence="4" id="KW-0433">Leucine-rich repeat</keyword>
<dbReference type="PANTHER" id="PTHR48063:SF103">
    <property type="entry name" value="LEUCINE-RICH RECEPTOR-LIKE KINASE FAMILY PROTEIN"/>
    <property type="match status" value="1"/>
</dbReference>
<dbReference type="SUPFAM" id="SSF52058">
    <property type="entry name" value="L domain-like"/>
    <property type="match status" value="1"/>
</dbReference>
<keyword evidence="11" id="KW-0325">Glycoprotein</keyword>
<evidence type="ECO:0000259" key="14">
    <source>
        <dbReference type="Pfam" id="PF23598"/>
    </source>
</evidence>
<keyword evidence="5 12" id="KW-0812">Transmembrane</keyword>
<dbReference type="SMART" id="SM00369">
    <property type="entry name" value="LRR_TYP"/>
    <property type="match status" value="11"/>
</dbReference>
<evidence type="ECO:0000256" key="11">
    <source>
        <dbReference type="ARBA" id="ARBA00023180"/>
    </source>
</evidence>
<dbReference type="Pfam" id="PF08263">
    <property type="entry name" value="LRRNT_2"/>
    <property type="match status" value="1"/>
</dbReference>
<dbReference type="Pfam" id="PF13855">
    <property type="entry name" value="LRR_8"/>
    <property type="match status" value="2"/>
</dbReference>
<feature type="domain" description="Leucine-rich repeat-containing N-terminal plant-type" evidence="13">
    <location>
        <begin position="7"/>
        <end position="45"/>
    </location>
</feature>
<sequence>MKFQCIDSEQEALLMFKEGFTNPSNHFSSWVADEDCCKWIGVGCNNSTGHVITLDLHSPDSSVVVQGQLRESLLGLPYLSYLDLSFIDFNHIPIPEFIGSLSNLKHLNLSNANFKGAVPDHLGNLSSLQSLDLSGNSFSLKANNLHWLSGLSSLEVLDLGGVDLGNAVKWLDAINMLPSLIELRFFSCQLPILQQSLSFVNFTSLEVLDLSYNSFYSTIPNWLLESSHTLQYLNLTRCQLGGSIPDAFVNFTSLTVLDLSYNHLQGSIPHNFGNMTSLVVLDLAFNSLEGSIPATLGLIQELQHIKHSSLRELRLSYNELNGSLERILPQLSELVVLEMASNSLEGLITEVHLQNFSSLRVLDLSANKLILNVSSTWIPAFQLETVHLESCQMGPRFPQWLQNQKKLMKMDLSNTSISDTIPNWFWDLSLSMKHLNLSYNKLRGRLPDLSSITSLLTLDFSYNLFNGPLPHFPLKMESLILAGNAFSGPISPICDLLNEHNALRHLDLSENALSGLLPNCWTYGQNMVFLDLGFNMLSGQLPESIGDLVHLKVLTLSNNNFHGEMPYSLRNCTSLFFLNLGNNALPGITALSGTFPAWLGESLENLQILLLRRNMLKGNIPLELCQLKYIVLLDLSFNSLSGRIPRCINNFLVLAEKEAERSSLYYDYASYAKDELQKLMWLAPKRRHQSNLLNGDYFWGMDLSSNNLIGEIPGELTELIGLSVLNLSRNHLTGIIPSDIGAISLLEALDLSRNQLSCAIPTSMYDLNFLSALNLSYNKLSGKITSQGQFSTFYATSFVGNPDLCGPFLGNACMEDKSYEDPNCKDKELGGNIKSSEVDEGHGFEIPPFYISMVIGFIAGFWGFWGPLLLSTSWRHAYFRFVGNMIDQIYVWVVVAVARLQRKFQSSQPQRT</sequence>
<keyword evidence="3" id="KW-1003">Cell membrane</keyword>
<feature type="transmembrane region" description="Helical" evidence="12">
    <location>
        <begin position="849"/>
        <end position="870"/>
    </location>
</feature>
<dbReference type="AlphaFoldDB" id="A0A2C9V5U3"/>
<dbReference type="GO" id="GO:0005886">
    <property type="term" value="C:plasma membrane"/>
    <property type="evidence" value="ECO:0007669"/>
    <property type="project" value="UniProtKB-SubCell"/>
</dbReference>
<dbReference type="Pfam" id="PF23598">
    <property type="entry name" value="LRR_14"/>
    <property type="match status" value="1"/>
</dbReference>
<evidence type="ECO:0000256" key="2">
    <source>
        <dbReference type="ARBA" id="ARBA00009592"/>
    </source>
</evidence>
<dbReference type="Gene3D" id="3.80.10.10">
    <property type="entry name" value="Ribonuclease Inhibitor"/>
    <property type="match status" value="5"/>
</dbReference>
<gene>
    <name evidence="15" type="ORF">MANES_10G129500</name>
</gene>
<keyword evidence="8 12" id="KW-1133">Transmembrane helix</keyword>
<reference evidence="15" key="1">
    <citation type="submission" date="2016-02" db="EMBL/GenBank/DDBJ databases">
        <title>WGS assembly of Manihot esculenta.</title>
        <authorList>
            <person name="Bredeson J.V."/>
            <person name="Prochnik S.E."/>
            <person name="Lyons J.B."/>
            <person name="Schmutz J."/>
            <person name="Grimwood J."/>
            <person name="Vrebalov J."/>
            <person name="Bart R.S."/>
            <person name="Amuge T."/>
            <person name="Ferguson M.E."/>
            <person name="Green R."/>
            <person name="Putnam N."/>
            <person name="Stites J."/>
            <person name="Rounsley S."/>
            <person name="Rokhsar D.S."/>
        </authorList>
    </citation>
    <scope>NUCLEOTIDE SEQUENCE [LARGE SCALE GENOMIC DNA]</scope>
    <source>
        <tissue evidence="15">Leaf</tissue>
    </source>
</reference>
<dbReference type="SUPFAM" id="SSF52047">
    <property type="entry name" value="RNI-like"/>
    <property type="match status" value="1"/>
</dbReference>
<dbReference type="PRINTS" id="PR00019">
    <property type="entry name" value="LEURICHRPT"/>
</dbReference>
<dbReference type="InterPro" id="IPR001611">
    <property type="entry name" value="Leu-rich_rpt"/>
</dbReference>
<evidence type="ECO:0000256" key="7">
    <source>
        <dbReference type="ARBA" id="ARBA00022737"/>
    </source>
</evidence>
<keyword evidence="7" id="KW-0677">Repeat</keyword>
<dbReference type="FunFam" id="3.80.10.10:FF:000041">
    <property type="entry name" value="LRR receptor-like serine/threonine-protein kinase ERECTA"/>
    <property type="match status" value="1"/>
</dbReference>
<evidence type="ECO:0000256" key="6">
    <source>
        <dbReference type="ARBA" id="ARBA00022729"/>
    </source>
</evidence>
<dbReference type="InterPro" id="IPR046956">
    <property type="entry name" value="RLP23-like"/>
</dbReference>
<proteinExistence type="inferred from homology"/>
<dbReference type="InterPro" id="IPR032675">
    <property type="entry name" value="LRR_dom_sf"/>
</dbReference>
<dbReference type="FunFam" id="3.80.10.10:FF:000213">
    <property type="entry name" value="Tyrosine-sulfated glycopeptide receptor 1"/>
    <property type="match status" value="1"/>
</dbReference>
<evidence type="ECO:0000256" key="10">
    <source>
        <dbReference type="ARBA" id="ARBA00023170"/>
    </source>
</evidence>
<evidence type="ECO:0000259" key="13">
    <source>
        <dbReference type="Pfam" id="PF08263"/>
    </source>
</evidence>
<dbReference type="InterPro" id="IPR055414">
    <property type="entry name" value="LRR_R13L4/SHOC2-like"/>
</dbReference>
<dbReference type="EMBL" id="CM004396">
    <property type="protein sequence ID" value="OAY39870.1"/>
    <property type="molecule type" value="Genomic_DNA"/>
</dbReference>
<dbReference type="Pfam" id="PF00560">
    <property type="entry name" value="LRR_1"/>
    <property type="match status" value="4"/>
</dbReference>
<evidence type="ECO:0000256" key="4">
    <source>
        <dbReference type="ARBA" id="ARBA00022614"/>
    </source>
</evidence>
<keyword evidence="9 12" id="KW-0472">Membrane</keyword>
<dbReference type="InterPro" id="IPR013210">
    <property type="entry name" value="LRR_N_plant-typ"/>
</dbReference>
<dbReference type="InterPro" id="IPR003591">
    <property type="entry name" value="Leu-rich_rpt_typical-subtyp"/>
</dbReference>
<comment type="similarity">
    <text evidence="2">Belongs to the RLP family.</text>
</comment>
<organism evidence="15">
    <name type="scientific">Manihot esculenta</name>
    <name type="common">Cassava</name>
    <name type="synonym">Jatropha manihot</name>
    <dbReference type="NCBI Taxonomy" id="3983"/>
    <lineage>
        <taxon>Eukaryota</taxon>
        <taxon>Viridiplantae</taxon>
        <taxon>Streptophyta</taxon>
        <taxon>Embryophyta</taxon>
        <taxon>Tracheophyta</taxon>
        <taxon>Spermatophyta</taxon>
        <taxon>Magnoliopsida</taxon>
        <taxon>eudicotyledons</taxon>
        <taxon>Gunneridae</taxon>
        <taxon>Pentapetalae</taxon>
        <taxon>rosids</taxon>
        <taxon>fabids</taxon>
        <taxon>Malpighiales</taxon>
        <taxon>Euphorbiaceae</taxon>
        <taxon>Crotonoideae</taxon>
        <taxon>Manihoteae</taxon>
        <taxon>Manihot</taxon>
    </lineage>
</organism>
<evidence type="ECO:0000256" key="8">
    <source>
        <dbReference type="ARBA" id="ARBA00022989"/>
    </source>
</evidence>
<dbReference type="FunFam" id="3.80.10.10:FF:000095">
    <property type="entry name" value="LRR receptor-like serine/threonine-protein kinase GSO1"/>
    <property type="match status" value="1"/>
</dbReference>
<evidence type="ECO:0000256" key="5">
    <source>
        <dbReference type="ARBA" id="ARBA00022692"/>
    </source>
</evidence>
<keyword evidence="10" id="KW-0675">Receptor</keyword>
<feature type="domain" description="Disease resistance R13L4/SHOC-2-like LRR" evidence="14">
    <location>
        <begin position="186"/>
        <end position="408"/>
    </location>
</feature>